<dbReference type="Pfam" id="PF20508">
    <property type="entry name" value="DUF6734"/>
    <property type="match status" value="1"/>
</dbReference>
<evidence type="ECO:0000313" key="2">
    <source>
        <dbReference type="EMBL" id="MCF0064407.1"/>
    </source>
</evidence>
<dbReference type="EMBL" id="JAJTTC010000007">
    <property type="protein sequence ID" value="MCF0064407.1"/>
    <property type="molecule type" value="Genomic_DNA"/>
</dbReference>
<name>A0A9X1TGS1_9BACT</name>
<evidence type="ECO:0000259" key="1">
    <source>
        <dbReference type="Pfam" id="PF20508"/>
    </source>
</evidence>
<protein>
    <recommendedName>
        <fullName evidence="1">DUF6734 domain-containing protein</fullName>
    </recommendedName>
</protein>
<accession>A0A9X1TGS1</accession>
<dbReference type="Proteomes" id="UP001139000">
    <property type="component" value="Unassembled WGS sequence"/>
</dbReference>
<proteinExistence type="predicted"/>
<comment type="caution">
    <text evidence="2">The sequence shown here is derived from an EMBL/GenBank/DDBJ whole genome shotgun (WGS) entry which is preliminary data.</text>
</comment>
<organism evidence="2 3">
    <name type="scientific">Dyadobacter chenwenxiniae</name>
    <dbReference type="NCBI Taxonomy" id="2906456"/>
    <lineage>
        <taxon>Bacteria</taxon>
        <taxon>Pseudomonadati</taxon>
        <taxon>Bacteroidota</taxon>
        <taxon>Cytophagia</taxon>
        <taxon>Cytophagales</taxon>
        <taxon>Spirosomataceae</taxon>
        <taxon>Dyadobacter</taxon>
    </lineage>
</organism>
<reference evidence="2" key="1">
    <citation type="submission" date="2021-12" db="EMBL/GenBank/DDBJ databases">
        <title>Novel species in genus Dyadobacter.</title>
        <authorList>
            <person name="Ma C."/>
        </authorList>
    </citation>
    <scope>NUCLEOTIDE SEQUENCE</scope>
    <source>
        <strain evidence="2">LJ419</strain>
    </source>
</reference>
<sequence length="297" mass="34443">MKIVQSFWSKPMTHGSGRLINSGGWFNKRLFLYGSVLSALLLERHYPGQTVFVTDRFGEDLFINKLNMPFGKVIVELDELNDLNETLWAAGKLYAYARMREHFVHFDQDFFLPQPLSDDLTNASLVAYTSEFSQPKQQNIYIPNITNFLNTTLVLNSRVRNFCNNEPRMAYNAGIMGGDRTEIFEELWDLSFEIIKNNTHIFRQINCHFFNVVLEQFLFTCLARDNKIPVTCLENESSIMIESKYTDMKFFPFVSSVHVMANGKCASSSCVSIPEILKINFPDHYYLINKLLRYNLV</sequence>
<dbReference type="AlphaFoldDB" id="A0A9X1TGS1"/>
<evidence type="ECO:0000313" key="3">
    <source>
        <dbReference type="Proteomes" id="UP001139000"/>
    </source>
</evidence>
<keyword evidence="3" id="KW-1185">Reference proteome</keyword>
<dbReference type="RefSeq" id="WP_234657342.1">
    <property type="nucleotide sequence ID" value="NZ_CP094997.1"/>
</dbReference>
<dbReference type="InterPro" id="IPR046621">
    <property type="entry name" value="DUF6734"/>
</dbReference>
<gene>
    <name evidence="2" type="ORF">LXM26_23025</name>
</gene>
<feature type="domain" description="DUF6734" evidence="1">
    <location>
        <begin position="1"/>
        <end position="290"/>
    </location>
</feature>